<dbReference type="Pfam" id="PF13362">
    <property type="entry name" value="Toprim_3"/>
    <property type="match status" value="1"/>
</dbReference>
<organism evidence="8 9">
    <name type="scientific">Endozoicomonas gorgoniicola</name>
    <dbReference type="NCBI Taxonomy" id="1234144"/>
    <lineage>
        <taxon>Bacteria</taxon>
        <taxon>Pseudomonadati</taxon>
        <taxon>Pseudomonadota</taxon>
        <taxon>Gammaproteobacteria</taxon>
        <taxon>Oceanospirillales</taxon>
        <taxon>Endozoicomonadaceae</taxon>
        <taxon>Endozoicomonas</taxon>
    </lineage>
</organism>
<keyword evidence="2" id="KW-0639">Primosome</keyword>
<proteinExistence type="predicted"/>
<evidence type="ECO:0000256" key="1">
    <source>
        <dbReference type="ARBA" id="ARBA00022478"/>
    </source>
</evidence>
<dbReference type="RefSeq" id="WP_262568441.1">
    <property type="nucleotide sequence ID" value="NZ_JAPFCC010000001.1"/>
</dbReference>
<evidence type="ECO:0000313" key="9">
    <source>
        <dbReference type="Proteomes" id="UP001209854"/>
    </source>
</evidence>
<feature type="domain" description="Toprim" evidence="7">
    <location>
        <begin position="225"/>
        <end position="332"/>
    </location>
</feature>
<keyword evidence="3" id="KW-0808">Transferase</keyword>
<evidence type="ECO:0000256" key="3">
    <source>
        <dbReference type="ARBA" id="ARBA00022679"/>
    </source>
</evidence>
<dbReference type="Proteomes" id="UP001209854">
    <property type="component" value="Unassembled WGS sequence"/>
</dbReference>
<comment type="caution">
    <text evidence="8">The sequence shown here is derived from an EMBL/GenBank/DDBJ whole genome shotgun (WGS) entry which is preliminary data.</text>
</comment>
<keyword evidence="6" id="KW-0804">Transcription</keyword>
<dbReference type="InterPro" id="IPR034154">
    <property type="entry name" value="TOPRIM_DnaG/twinkle"/>
</dbReference>
<name>A0ABT3MW78_9GAMM</name>
<keyword evidence="4" id="KW-0548">Nucleotidyltransferase</keyword>
<dbReference type="CDD" id="cd01029">
    <property type="entry name" value="TOPRIM_primases"/>
    <property type="match status" value="1"/>
</dbReference>
<dbReference type="EMBL" id="JAPFCC010000001">
    <property type="protein sequence ID" value="MCW7553623.1"/>
    <property type="molecule type" value="Genomic_DNA"/>
</dbReference>
<evidence type="ECO:0000256" key="5">
    <source>
        <dbReference type="ARBA" id="ARBA00022705"/>
    </source>
</evidence>
<accession>A0ABT3MW78</accession>
<dbReference type="Gene3D" id="3.90.580.10">
    <property type="entry name" value="Zinc finger, CHC2-type domain"/>
    <property type="match status" value="1"/>
</dbReference>
<reference evidence="8 9" key="1">
    <citation type="submission" date="2022-10" db="EMBL/GenBank/DDBJ databases">
        <title>High-quality genome sequences of two octocoral-associated bacteria, Endozoicomonas euniceicola EF212 and Endozoicomonas gorgoniicola PS125.</title>
        <authorList>
            <person name="Chiou Y.-J."/>
            <person name="Chen Y.-H."/>
        </authorList>
    </citation>
    <scope>NUCLEOTIDE SEQUENCE [LARGE SCALE GENOMIC DNA]</scope>
    <source>
        <strain evidence="8 9">PS125</strain>
    </source>
</reference>
<dbReference type="InterPro" id="IPR036977">
    <property type="entry name" value="DNA_primase_Znf_CHC2"/>
</dbReference>
<evidence type="ECO:0000256" key="4">
    <source>
        <dbReference type="ARBA" id="ARBA00022695"/>
    </source>
</evidence>
<sequence>MASIEQLKEHIDLHDLCEHLGMKRDGKMNGNREALYHSPVRDDKNASFSVYRKKGELRWKDHATDEGGSIIDLVIYTDHATDTGEAIRWLHKEYNIPFDKPDAPARERTRVEWLADQVLGSPEEAISYLVDERRLSEEVVKQAISARTLGYSDYTSTGKQPGEKFHGGPAVAFICREFSSKRVTTVEYRYFDKELNGGLKTHCHGEKGPAFWCLSHHHIKAAHTIVLVESPINALSVHCTALGEKGWAGLATMGASNLHEKDWSLLEGKRIICAFDNDEPDKKTGYRAGAKAAWAVHEKLTALNMPCLFVDQITGNKWEGVNDLNDFLVNYGLELGRNNLRSALEEHEPWLVPGLPGKVEKDMVSSLGKTRLFLPAHDYSEYWKFRVKEDFTQHLKIGKDEDGNDQITHQDLCGFRIAGLSRVSIQSATATMSGEKDAQPNTIFAATVQTPRHGNRLQRRVFQDEQLHNPEQWKKFGPIYSPARFSRMLNIMERATDIGARDAINFVGLAWRNGRPVMNEGPDCYFTEPDKQCPYHNLRFPSGPVFHGRQVVEAYQKTFHYNAALIQLVWGLGAHLKAFLGFWPHSILQSNKGAGKSTLVKRLERTVGMTMFGGQSLQTEFRILTSISHTGHPVGWEELSARRQDIIDKAVGMLQECYQFTVTRRGTDMTEYVQCAPVLLAGEDVPVQSLLGKVIRSDLSGRKGDMLPEDLPRFPVREWVKWLSNLERKNVRGLYEKCRLFLMEKSAASGDDDGANRMVGNYAALYCAWRLLCEFLELPSNQGDFPLDLLGTMNAHVTESSADREPWVWIMEIILGEIDANNFKFPYKFERNPNDPDESLLFIRFTHIMQHLSTSSSLRAKFDAMPVKSATVFARQVKDAGVCPEPFRDKERTIGSKRATHLFGLSLTELERFGLSVSVPEVQENGY</sequence>
<keyword evidence="1" id="KW-0240">DNA-directed RNA polymerase</keyword>
<dbReference type="Gene3D" id="3.40.1360.10">
    <property type="match status" value="1"/>
</dbReference>
<evidence type="ECO:0000259" key="7">
    <source>
        <dbReference type="Pfam" id="PF13362"/>
    </source>
</evidence>
<gene>
    <name evidence="8" type="ORF">NX722_13500</name>
</gene>
<keyword evidence="5" id="KW-0235">DNA replication</keyword>
<keyword evidence="9" id="KW-1185">Reference proteome</keyword>
<dbReference type="InterPro" id="IPR006171">
    <property type="entry name" value="TOPRIM_dom"/>
</dbReference>
<evidence type="ECO:0000256" key="2">
    <source>
        <dbReference type="ARBA" id="ARBA00022515"/>
    </source>
</evidence>
<dbReference type="SUPFAM" id="SSF57783">
    <property type="entry name" value="Zinc beta-ribbon"/>
    <property type="match status" value="1"/>
</dbReference>
<protein>
    <submittedName>
        <fullName evidence="8">Toprim domain-containing protein</fullName>
    </submittedName>
</protein>
<evidence type="ECO:0000256" key="6">
    <source>
        <dbReference type="ARBA" id="ARBA00023163"/>
    </source>
</evidence>
<evidence type="ECO:0000313" key="8">
    <source>
        <dbReference type="EMBL" id="MCW7553623.1"/>
    </source>
</evidence>